<feature type="domain" description="C2 PI3K-type" evidence="10">
    <location>
        <begin position="383"/>
        <end position="547"/>
    </location>
</feature>
<dbReference type="Pfam" id="PF00794">
    <property type="entry name" value="PI3K_rbd"/>
    <property type="match status" value="1"/>
</dbReference>
<evidence type="ECO:0000259" key="10">
    <source>
        <dbReference type="PROSITE" id="PS51547"/>
    </source>
</evidence>
<dbReference type="Pfam" id="PF00454">
    <property type="entry name" value="PI3_PI4_kinase"/>
    <property type="match status" value="1"/>
</dbReference>
<dbReference type="PANTHER" id="PTHR10048:SF118">
    <property type="entry name" value="PI-3 KINASE"/>
    <property type="match status" value="1"/>
</dbReference>
<sequence>MRKTSLHEPIFSQDYLAGERSVRRHTVSVPNSLEGGGGEYQGMAIGRPRPSPMPLCHGGGLGSMDNLGIRAHSSLPPTVEVDFLMPNSIIIQHKVSTSTSLEEIKEELWDRASEFPLFGTLHDQASYHFACISLQSETLELMDETKCLQDINPFMFILKVVERKGNETEKRLNLQIGLLIGKDLQKFDALKNPEVNEFRGKMKAVCDEVVASRNNLTWAERVQYQYPARIATNPQLASYITDRLQDNQLLLSVQFNTSMEVQPTFTFRVSSDMRTREFLNMALAKLAVTFVLDEPAENYVLKTPGREEYLIADVPLSQYMYVREHVCQDDCSSVPLVIVHWKTILVDIENMYGPIEDPGVKHIRNSFSGTTLSKKKFVSSWSIREDFHFVIGTISNMSLSVDDQVEVMVEAGLYHGSRLLCETKVAPEVSISEGSGLIEEDLTLPIAVCNIPRNARLCLAIYEVSRSAKATKARASIGSKPELYKNPLAWVNTAVFDYRNQLKTGAMSLYAWKISEDQIGEAMPNPLGTLVSNPDRDQAVTLTITFPRFNPTCSIMFPSKDRIITEAKENPQSDEVTPTPAMMEEIRVIAERDPLNELHEQERKLLWSLRNVCRLELPHLLPKVLQCVEWDNKSEVAEMISVLEEWPKLAPDHALELLDYAYAEPAVRSFAVECLTHISDDDLLLYLLQLVQAIKHENHLYCHLVEFLLNRALRNMRIGHYFFWHLRSEMHVPSVSIRFGLILEAYCRGSLEHMKSLVRQLDALHKFKELRAMVSDNRSMRDRAERQMREHMKKSHNFATLSHFLNPIDPMYRISTIKTEECKAKDSKMIPLWLVFENGDTHGKSIYLLYKYGDDLRQDMLTLQMIRIMDKLWKDSGMDLRMNPYSCMSTDNREGIIQVVLEADTIANIQRQKGMFSATCAFRKGSLLAWLKDHNPTETLLNKAIHEFTLSCAGYCVATYVLGIADRHSDNIMVMKNGQLFHIDFGHILGHFKEKFGIRRERQPFVLTHDFINVITKGRQTRSEEFEHFRAYCEKAFLILRKYGSFIISLFAMMISTGLPELQSEKDLNYLKETLAHSRTAMMRVDASSLNLTGIETWVECKLDLGEDEARDHFRSKFDEALANAWKTSVNWAFHSMAKKNT</sequence>
<proteinExistence type="inferred from homology"/>
<feature type="domain" description="PI3K-ABD" evidence="7">
    <location>
        <begin position="75"/>
        <end position="164"/>
    </location>
</feature>
<reference evidence="11" key="1">
    <citation type="submission" date="2020-07" db="EMBL/GenBank/DDBJ databases">
        <title>The High-quality genome of the commercially important snow crab, Chionoecetes opilio.</title>
        <authorList>
            <person name="Jeong J.-H."/>
            <person name="Ryu S."/>
        </authorList>
    </citation>
    <scope>NUCLEOTIDE SEQUENCE</scope>
    <source>
        <strain evidence="11">MADBK_172401_WGS</strain>
        <tissue evidence="11">Digestive gland</tissue>
    </source>
</reference>
<dbReference type="GO" id="GO:0005942">
    <property type="term" value="C:phosphatidylinositol 3-kinase complex"/>
    <property type="evidence" value="ECO:0007669"/>
    <property type="project" value="TreeGrafter"/>
</dbReference>
<dbReference type="Pfam" id="PF00613">
    <property type="entry name" value="PI3Ka"/>
    <property type="match status" value="1"/>
</dbReference>
<accession>A0A8J5CRX1</accession>
<dbReference type="Gene3D" id="1.10.1070.11">
    <property type="entry name" value="Phosphatidylinositol 3-/4-kinase, catalytic domain"/>
    <property type="match status" value="1"/>
</dbReference>
<evidence type="ECO:0000259" key="6">
    <source>
        <dbReference type="PROSITE" id="PS50290"/>
    </source>
</evidence>
<protein>
    <submittedName>
        <fullName evidence="11">Phosphatidylinositol 4,5-bisphosphate 3-kinase catalytic subunit delta isoform</fullName>
    </submittedName>
</protein>
<dbReference type="PROSITE" id="PS00916">
    <property type="entry name" value="PI3_4_KINASE_2"/>
    <property type="match status" value="1"/>
</dbReference>
<dbReference type="Gene3D" id="2.60.40.150">
    <property type="entry name" value="C2 domain"/>
    <property type="match status" value="1"/>
</dbReference>
<dbReference type="PROSITE" id="PS51547">
    <property type="entry name" value="C2_PI3K"/>
    <property type="match status" value="1"/>
</dbReference>
<dbReference type="Gene3D" id="3.10.20.770">
    <property type="match status" value="1"/>
</dbReference>
<feature type="domain" description="PI3K/PI4K catalytic" evidence="6">
    <location>
        <begin position="818"/>
        <end position="1103"/>
    </location>
</feature>
<dbReference type="GO" id="GO:0005524">
    <property type="term" value="F:ATP binding"/>
    <property type="evidence" value="ECO:0007669"/>
    <property type="project" value="UniProtKB-KW"/>
</dbReference>
<keyword evidence="12" id="KW-1185">Reference proteome</keyword>
<dbReference type="GO" id="GO:0035005">
    <property type="term" value="F:1-phosphatidylinositol-4-phosphate 3-kinase activity"/>
    <property type="evidence" value="ECO:0007669"/>
    <property type="project" value="TreeGrafter"/>
</dbReference>
<dbReference type="GO" id="GO:0048015">
    <property type="term" value="P:phosphatidylinositol-mediated signaling"/>
    <property type="evidence" value="ECO:0007669"/>
    <property type="project" value="TreeGrafter"/>
</dbReference>
<organism evidence="11 12">
    <name type="scientific">Chionoecetes opilio</name>
    <name type="common">Atlantic snow crab</name>
    <name type="synonym">Cancer opilio</name>
    <dbReference type="NCBI Taxonomy" id="41210"/>
    <lineage>
        <taxon>Eukaryota</taxon>
        <taxon>Metazoa</taxon>
        <taxon>Ecdysozoa</taxon>
        <taxon>Arthropoda</taxon>
        <taxon>Crustacea</taxon>
        <taxon>Multicrustacea</taxon>
        <taxon>Malacostraca</taxon>
        <taxon>Eumalacostraca</taxon>
        <taxon>Eucarida</taxon>
        <taxon>Decapoda</taxon>
        <taxon>Pleocyemata</taxon>
        <taxon>Brachyura</taxon>
        <taxon>Eubrachyura</taxon>
        <taxon>Majoidea</taxon>
        <taxon>Majidae</taxon>
        <taxon>Chionoecetes</taxon>
    </lineage>
</organism>
<dbReference type="SUPFAM" id="SSF56112">
    <property type="entry name" value="Protein kinase-like (PK-like)"/>
    <property type="match status" value="1"/>
</dbReference>
<dbReference type="InterPro" id="IPR003113">
    <property type="entry name" value="PI3K_ABD"/>
</dbReference>
<dbReference type="InterPro" id="IPR011009">
    <property type="entry name" value="Kinase-like_dom_sf"/>
</dbReference>
<dbReference type="Gene3D" id="3.30.1010.10">
    <property type="entry name" value="Phosphatidylinositol 3-kinase Catalytic Subunit, Chain A, domain 4"/>
    <property type="match status" value="1"/>
</dbReference>
<dbReference type="InterPro" id="IPR016024">
    <property type="entry name" value="ARM-type_fold"/>
</dbReference>
<dbReference type="Proteomes" id="UP000770661">
    <property type="component" value="Unassembled WGS sequence"/>
</dbReference>
<dbReference type="InterPro" id="IPR000341">
    <property type="entry name" value="PI3K_Ras-bd_dom"/>
</dbReference>
<keyword evidence="1" id="KW-0808">Transferase</keyword>
<keyword evidence="2" id="KW-0547">Nucleotide-binding</keyword>
<dbReference type="CDD" id="cd05165">
    <property type="entry name" value="PI3Kc_I"/>
    <property type="match status" value="1"/>
</dbReference>
<dbReference type="Pfam" id="PF02192">
    <property type="entry name" value="PI3K_p85B"/>
    <property type="match status" value="1"/>
</dbReference>
<dbReference type="FunFam" id="1.10.1070.11:FF:000001">
    <property type="entry name" value="Phosphatidylinositol 4,5-bisphosphate 3-kinase catalytic subunit"/>
    <property type="match status" value="1"/>
</dbReference>
<dbReference type="GO" id="GO:0005886">
    <property type="term" value="C:plasma membrane"/>
    <property type="evidence" value="ECO:0007669"/>
    <property type="project" value="TreeGrafter"/>
</dbReference>
<dbReference type="InterPro" id="IPR018936">
    <property type="entry name" value="PI3/4_kinase_CS"/>
</dbReference>
<dbReference type="SMART" id="SM00146">
    <property type="entry name" value="PI3Kc"/>
    <property type="match status" value="1"/>
</dbReference>
<dbReference type="SUPFAM" id="SSF48371">
    <property type="entry name" value="ARM repeat"/>
    <property type="match status" value="1"/>
</dbReference>
<dbReference type="GO" id="GO:0016303">
    <property type="term" value="F:1-phosphatidylinositol-3-kinase activity"/>
    <property type="evidence" value="ECO:0007669"/>
    <property type="project" value="TreeGrafter"/>
</dbReference>
<dbReference type="SMART" id="SM00144">
    <property type="entry name" value="PI3K_rbd"/>
    <property type="match status" value="1"/>
</dbReference>
<dbReference type="PROSITE" id="PS51546">
    <property type="entry name" value="PI3K_RBD"/>
    <property type="match status" value="1"/>
</dbReference>
<dbReference type="SMART" id="SM00142">
    <property type="entry name" value="PI3K_C2"/>
    <property type="match status" value="1"/>
</dbReference>
<dbReference type="InterPro" id="IPR029071">
    <property type="entry name" value="Ubiquitin-like_domsf"/>
</dbReference>
<evidence type="ECO:0000256" key="5">
    <source>
        <dbReference type="PROSITE-ProRule" id="PRU00880"/>
    </source>
</evidence>
<dbReference type="AlphaFoldDB" id="A0A8J5CRX1"/>
<evidence type="ECO:0000313" key="11">
    <source>
        <dbReference type="EMBL" id="KAG0718875.1"/>
    </source>
</evidence>
<keyword evidence="3" id="KW-0418">Kinase</keyword>
<dbReference type="InterPro" id="IPR002420">
    <property type="entry name" value="PI3K-type_C2_dom"/>
</dbReference>
<name>A0A8J5CRX1_CHIOP</name>
<comment type="caution">
    <text evidence="11">The sequence shown here is derived from an EMBL/GenBank/DDBJ whole genome shotgun (WGS) entry which is preliminary data.</text>
</comment>
<dbReference type="SMART" id="SM00145">
    <property type="entry name" value="PI3Ka"/>
    <property type="match status" value="1"/>
</dbReference>
<gene>
    <name evidence="11" type="primary">PIK3CD</name>
    <name evidence="11" type="ORF">GWK47_051637</name>
</gene>
<evidence type="ECO:0000256" key="1">
    <source>
        <dbReference type="ARBA" id="ARBA00022679"/>
    </source>
</evidence>
<dbReference type="SUPFAM" id="SSF49562">
    <property type="entry name" value="C2 domain (Calcium/lipid-binding domain, CaLB)"/>
    <property type="match status" value="1"/>
</dbReference>
<comment type="similarity">
    <text evidence="5">Belongs to the PI3/PI4-kinase family.</text>
</comment>
<dbReference type="GO" id="GO:0043491">
    <property type="term" value="P:phosphatidylinositol 3-kinase/protein kinase B signal transduction"/>
    <property type="evidence" value="ECO:0007669"/>
    <property type="project" value="TreeGrafter"/>
</dbReference>
<dbReference type="OrthoDB" id="67688at2759"/>
<evidence type="ECO:0000313" key="12">
    <source>
        <dbReference type="Proteomes" id="UP000770661"/>
    </source>
</evidence>
<dbReference type="InterPro" id="IPR001263">
    <property type="entry name" value="PI3K_accessory_dom"/>
</dbReference>
<dbReference type="InterPro" id="IPR015433">
    <property type="entry name" value="PI3/4_kinase"/>
</dbReference>
<dbReference type="InterPro" id="IPR036940">
    <property type="entry name" value="PI3/4_kinase_cat_sf"/>
</dbReference>
<dbReference type="SMART" id="SM00143">
    <property type="entry name" value="PI3K_p85B"/>
    <property type="match status" value="1"/>
</dbReference>
<evidence type="ECO:0000259" key="9">
    <source>
        <dbReference type="PROSITE" id="PS51546"/>
    </source>
</evidence>
<evidence type="ECO:0000259" key="8">
    <source>
        <dbReference type="PROSITE" id="PS51545"/>
    </source>
</evidence>
<evidence type="ECO:0000256" key="4">
    <source>
        <dbReference type="ARBA" id="ARBA00022840"/>
    </source>
</evidence>
<dbReference type="GO" id="GO:0005737">
    <property type="term" value="C:cytoplasm"/>
    <property type="evidence" value="ECO:0007669"/>
    <property type="project" value="UniProtKB-ARBA"/>
</dbReference>
<dbReference type="GO" id="GO:0016477">
    <property type="term" value="P:cell migration"/>
    <property type="evidence" value="ECO:0007669"/>
    <property type="project" value="TreeGrafter"/>
</dbReference>
<dbReference type="PANTHER" id="PTHR10048">
    <property type="entry name" value="PHOSPHATIDYLINOSITOL KINASE"/>
    <property type="match status" value="1"/>
</dbReference>
<dbReference type="SUPFAM" id="SSF54236">
    <property type="entry name" value="Ubiquitin-like"/>
    <property type="match status" value="1"/>
</dbReference>
<dbReference type="InterPro" id="IPR000403">
    <property type="entry name" value="PI3/4_kinase_cat_dom"/>
</dbReference>
<dbReference type="Gene3D" id="1.25.40.70">
    <property type="entry name" value="Phosphatidylinositol 3-kinase, accessory domain (PIK)"/>
    <property type="match status" value="1"/>
</dbReference>
<keyword evidence="4" id="KW-0067">ATP-binding</keyword>
<dbReference type="InterPro" id="IPR035892">
    <property type="entry name" value="C2_domain_sf"/>
</dbReference>
<evidence type="ECO:0000256" key="3">
    <source>
        <dbReference type="ARBA" id="ARBA00022777"/>
    </source>
</evidence>
<dbReference type="InterPro" id="IPR042236">
    <property type="entry name" value="PI3K_accessory_sf"/>
</dbReference>
<feature type="domain" description="PIK helical" evidence="8">
    <location>
        <begin position="572"/>
        <end position="749"/>
    </location>
</feature>
<dbReference type="Pfam" id="PF00792">
    <property type="entry name" value="PI3K_C2"/>
    <property type="match status" value="1"/>
</dbReference>
<dbReference type="EMBL" id="JACEEZ010015376">
    <property type="protein sequence ID" value="KAG0718875.1"/>
    <property type="molecule type" value="Genomic_DNA"/>
</dbReference>
<dbReference type="PROSITE" id="PS50290">
    <property type="entry name" value="PI3_4_KINASE_3"/>
    <property type="match status" value="1"/>
</dbReference>
<dbReference type="PROSITE" id="PS51544">
    <property type="entry name" value="PI3K_ABD"/>
    <property type="match status" value="1"/>
</dbReference>
<evidence type="ECO:0000259" key="7">
    <source>
        <dbReference type="PROSITE" id="PS51544"/>
    </source>
</evidence>
<dbReference type="PROSITE" id="PS51545">
    <property type="entry name" value="PIK_HELICAL"/>
    <property type="match status" value="1"/>
</dbReference>
<evidence type="ECO:0000256" key="2">
    <source>
        <dbReference type="ARBA" id="ARBA00022741"/>
    </source>
</evidence>
<feature type="domain" description="PI3K-RBD" evidence="9">
    <location>
        <begin position="246"/>
        <end position="338"/>
    </location>
</feature>